<gene>
    <name evidence="2" type="ORF">JMJ77_007513</name>
</gene>
<dbReference type="AlphaFoldDB" id="A0A9P7UFZ0"/>
<organism evidence="2 3">
    <name type="scientific">Colletotrichum scovillei</name>
    <dbReference type="NCBI Taxonomy" id="1209932"/>
    <lineage>
        <taxon>Eukaryota</taxon>
        <taxon>Fungi</taxon>
        <taxon>Dikarya</taxon>
        <taxon>Ascomycota</taxon>
        <taxon>Pezizomycotina</taxon>
        <taxon>Sordariomycetes</taxon>
        <taxon>Hypocreomycetidae</taxon>
        <taxon>Glomerellales</taxon>
        <taxon>Glomerellaceae</taxon>
        <taxon>Colletotrichum</taxon>
        <taxon>Colletotrichum acutatum species complex</taxon>
    </lineage>
</organism>
<feature type="compositionally biased region" description="Basic residues" evidence="1">
    <location>
        <begin position="25"/>
        <end position="35"/>
    </location>
</feature>
<dbReference type="Proteomes" id="UP000699042">
    <property type="component" value="Unassembled WGS sequence"/>
</dbReference>
<reference evidence="2" key="1">
    <citation type="submission" date="2021-05" db="EMBL/GenBank/DDBJ databases">
        <title>Comparative genomics of three Colletotrichum scovillei strains and genetic complementation revealed genes involved fungal growth and virulence on chili pepper.</title>
        <authorList>
            <person name="Hsieh D.-K."/>
            <person name="Chuang S.-C."/>
            <person name="Chen C.-Y."/>
            <person name="Chao Y.-T."/>
            <person name="Lu M.-Y.J."/>
            <person name="Lee M.-H."/>
            <person name="Shih M.-C."/>
        </authorList>
    </citation>
    <scope>NUCLEOTIDE SEQUENCE</scope>
    <source>
        <strain evidence="2">Coll-153</strain>
    </source>
</reference>
<feature type="non-terminal residue" evidence="2">
    <location>
        <position position="45"/>
    </location>
</feature>
<protein>
    <submittedName>
        <fullName evidence="2">Uncharacterized protein</fullName>
    </submittedName>
</protein>
<accession>A0A9P7UFZ0</accession>
<name>A0A9P7UFZ0_9PEZI</name>
<evidence type="ECO:0000313" key="3">
    <source>
        <dbReference type="Proteomes" id="UP000699042"/>
    </source>
</evidence>
<proteinExistence type="predicted"/>
<dbReference type="EMBL" id="JAESDN010000002">
    <property type="protein sequence ID" value="KAG7055044.1"/>
    <property type="molecule type" value="Genomic_DNA"/>
</dbReference>
<comment type="caution">
    <text evidence="2">The sequence shown here is derived from an EMBL/GenBank/DDBJ whole genome shotgun (WGS) entry which is preliminary data.</text>
</comment>
<evidence type="ECO:0000313" key="2">
    <source>
        <dbReference type="EMBL" id="KAG7055044.1"/>
    </source>
</evidence>
<evidence type="ECO:0000256" key="1">
    <source>
        <dbReference type="SAM" id="MobiDB-lite"/>
    </source>
</evidence>
<sequence length="45" mass="5099">FSEEHLESGSLPTSKPPKTGGPLLRIRRRKPHQQHCRPLGRTGRV</sequence>
<feature type="region of interest" description="Disordered" evidence="1">
    <location>
        <begin position="1"/>
        <end position="45"/>
    </location>
</feature>
<keyword evidence="3" id="KW-1185">Reference proteome</keyword>
<feature type="non-terminal residue" evidence="2">
    <location>
        <position position="1"/>
    </location>
</feature>